<keyword evidence="3" id="KW-1185">Reference proteome</keyword>
<evidence type="ECO:0000313" key="2">
    <source>
        <dbReference type="EMBL" id="WVZ58536.1"/>
    </source>
</evidence>
<sequence>MAGAQCGSGAVARWASGGERAMRSAGAMDAGRRSAPKVADCGKRHRADANNGQHPALRSSNKIVTWIGFGVCTSVLLIDLKSQK</sequence>
<dbReference type="EMBL" id="CP144746">
    <property type="protein sequence ID" value="WVZ58536.1"/>
    <property type="molecule type" value="Genomic_DNA"/>
</dbReference>
<dbReference type="AlphaFoldDB" id="A0AAQ3WE03"/>
<evidence type="ECO:0000256" key="1">
    <source>
        <dbReference type="SAM" id="MobiDB-lite"/>
    </source>
</evidence>
<proteinExistence type="predicted"/>
<accession>A0AAQ3WE03</accession>
<dbReference type="Proteomes" id="UP001341281">
    <property type="component" value="Chromosome 02"/>
</dbReference>
<protein>
    <submittedName>
        <fullName evidence="2">Uncharacterized protein</fullName>
    </submittedName>
</protein>
<evidence type="ECO:0000313" key="3">
    <source>
        <dbReference type="Proteomes" id="UP001341281"/>
    </source>
</evidence>
<reference evidence="2 3" key="1">
    <citation type="submission" date="2024-02" db="EMBL/GenBank/DDBJ databases">
        <title>High-quality chromosome-scale genome assembly of Pensacola bahiagrass (Paspalum notatum Flugge var. saurae).</title>
        <authorList>
            <person name="Vega J.M."/>
            <person name="Podio M."/>
            <person name="Orjuela J."/>
            <person name="Siena L.A."/>
            <person name="Pessino S.C."/>
            <person name="Combes M.C."/>
            <person name="Mariac C."/>
            <person name="Albertini E."/>
            <person name="Pupilli F."/>
            <person name="Ortiz J.P.A."/>
            <person name="Leblanc O."/>
        </authorList>
    </citation>
    <scope>NUCLEOTIDE SEQUENCE [LARGE SCALE GENOMIC DNA]</scope>
    <source>
        <strain evidence="2">R1</strain>
        <tissue evidence="2">Leaf</tissue>
    </source>
</reference>
<organism evidence="2 3">
    <name type="scientific">Paspalum notatum var. saurae</name>
    <dbReference type="NCBI Taxonomy" id="547442"/>
    <lineage>
        <taxon>Eukaryota</taxon>
        <taxon>Viridiplantae</taxon>
        <taxon>Streptophyta</taxon>
        <taxon>Embryophyta</taxon>
        <taxon>Tracheophyta</taxon>
        <taxon>Spermatophyta</taxon>
        <taxon>Magnoliopsida</taxon>
        <taxon>Liliopsida</taxon>
        <taxon>Poales</taxon>
        <taxon>Poaceae</taxon>
        <taxon>PACMAD clade</taxon>
        <taxon>Panicoideae</taxon>
        <taxon>Andropogonodae</taxon>
        <taxon>Paspaleae</taxon>
        <taxon>Paspalinae</taxon>
        <taxon>Paspalum</taxon>
    </lineage>
</organism>
<name>A0AAQ3WE03_PASNO</name>
<feature type="region of interest" description="Disordered" evidence="1">
    <location>
        <begin position="1"/>
        <end position="55"/>
    </location>
</feature>
<gene>
    <name evidence="2" type="ORF">U9M48_008802</name>
</gene>